<evidence type="ECO:0000313" key="6">
    <source>
        <dbReference type="Proteomes" id="UP000231962"/>
    </source>
</evidence>
<keyword evidence="2 5" id="KW-0418">Kinase</keyword>
<dbReference type="FunFam" id="3.40.1190.20:FF:000002">
    <property type="entry name" value="Bifunctional protein HldE"/>
    <property type="match status" value="1"/>
</dbReference>
<dbReference type="Proteomes" id="UP000231962">
    <property type="component" value="Unassembled WGS sequence"/>
</dbReference>
<dbReference type="CDD" id="cd01172">
    <property type="entry name" value="RfaE_like"/>
    <property type="match status" value="1"/>
</dbReference>
<keyword evidence="6" id="KW-1185">Reference proteome</keyword>
<evidence type="ECO:0000256" key="1">
    <source>
        <dbReference type="ARBA" id="ARBA00022679"/>
    </source>
</evidence>
<sequence>MYTIEPHTYAKAISRLPELKVIVIGDLILDEYLIGEVNRISPEAPVPVVWVRSENSTLGGAGNVIKNLSKFGVKSVVLGRCGEDETSKLLLRLLEQENTSAKDNKIVKSTHVPTILKTRVIAGHQQVCRIDREETFPLTASEENELLQAFEERIAQADAVILSDYDKGTLTPKLIQGVIDLSIKQGKIVTVDPQVSHFFQYNGASIMTPNHHEAGKALGRKLESDADVEFAAKEIAAQLDSPMMMITRGEKGLSLYSKQFDKTTHIPTVAQAVFDVTGAGDTVISTFTAFLAAGFNEIQAAVISNVAAGIVVGKLGAETTSIEELTDALNLKGILI</sequence>
<dbReference type="PANTHER" id="PTHR46969">
    <property type="entry name" value="BIFUNCTIONAL PROTEIN HLDE"/>
    <property type="match status" value="1"/>
</dbReference>
<dbReference type="EMBL" id="NPDZ01000014">
    <property type="protein sequence ID" value="PJZ72041.1"/>
    <property type="molecule type" value="Genomic_DNA"/>
</dbReference>
<dbReference type="Gene3D" id="3.40.1190.20">
    <property type="match status" value="1"/>
</dbReference>
<dbReference type="GO" id="GO:0033785">
    <property type="term" value="F:heptose 7-phosphate kinase activity"/>
    <property type="evidence" value="ECO:0007669"/>
    <property type="project" value="TreeGrafter"/>
</dbReference>
<evidence type="ECO:0000313" key="5">
    <source>
        <dbReference type="EMBL" id="PJZ72041.1"/>
    </source>
</evidence>
<dbReference type="InterPro" id="IPR029056">
    <property type="entry name" value="Ribokinase-like"/>
</dbReference>
<dbReference type="GO" id="GO:0033786">
    <property type="term" value="F:heptose-1-phosphate adenylyltransferase activity"/>
    <property type="evidence" value="ECO:0007669"/>
    <property type="project" value="TreeGrafter"/>
</dbReference>
<dbReference type="GO" id="GO:0005829">
    <property type="term" value="C:cytosol"/>
    <property type="evidence" value="ECO:0007669"/>
    <property type="project" value="TreeGrafter"/>
</dbReference>
<dbReference type="RefSeq" id="WP_100714087.1">
    <property type="nucleotide sequence ID" value="NZ_NPDY01000009.1"/>
</dbReference>
<dbReference type="PANTHER" id="PTHR46969:SF1">
    <property type="entry name" value="BIFUNCTIONAL PROTEIN HLDE"/>
    <property type="match status" value="1"/>
</dbReference>
<dbReference type="InterPro" id="IPR011611">
    <property type="entry name" value="PfkB_dom"/>
</dbReference>
<dbReference type="EMBL" id="NPDY01000009">
    <property type="protein sequence ID" value="PJZ69526.1"/>
    <property type="molecule type" value="Genomic_DNA"/>
</dbReference>
<dbReference type="InterPro" id="IPR011913">
    <property type="entry name" value="RfaE_dom_I"/>
</dbReference>
<dbReference type="NCBIfam" id="TIGR02198">
    <property type="entry name" value="rfaE_dom_I"/>
    <property type="match status" value="1"/>
</dbReference>
<dbReference type="GO" id="GO:0016773">
    <property type="term" value="F:phosphotransferase activity, alcohol group as acceptor"/>
    <property type="evidence" value="ECO:0007669"/>
    <property type="project" value="InterPro"/>
</dbReference>
<dbReference type="Proteomes" id="UP000231990">
    <property type="component" value="Unassembled WGS sequence"/>
</dbReference>
<evidence type="ECO:0000313" key="7">
    <source>
        <dbReference type="Proteomes" id="UP000231990"/>
    </source>
</evidence>
<reference evidence="6 7" key="1">
    <citation type="submission" date="2017-07" db="EMBL/GenBank/DDBJ databases">
        <title>Leptospira spp. isolated from tropical soils.</title>
        <authorList>
            <person name="Thibeaux R."/>
            <person name="Iraola G."/>
            <person name="Ferres I."/>
            <person name="Bierque E."/>
            <person name="Girault D."/>
            <person name="Soupe-Gilbert M.-E."/>
            <person name="Picardeau M."/>
            <person name="Goarant C."/>
        </authorList>
    </citation>
    <scope>NUCLEOTIDE SEQUENCE [LARGE SCALE GENOMIC DNA]</scope>
    <source>
        <strain evidence="5 7">FH1-B-B1</strain>
        <strain evidence="4 6">FH1-B-C1</strain>
    </source>
</reference>
<keyword evidence="1" id="KW-0808">Transferase</keyword>
<protein>
    <submittedName>
        <fullName evidence="5">D-glycero-beta-D-manno-heptose-7-phosphate kinase</fullName>
    </submittedName>
</protein>
<comment type="caution">
    <text evidence="5">The sequence shown here is derived from an EMBL/GenBank/DDBJ whole genome shotgun (WGS) entry which is preliminary data.</text>
</comment>
<evidence type="ECO:0000259" key="3">
    <source>
        <dbReference type="Pfam" id="PF00294"/>
    </source>
</evidence>
<name>A0A2M9ZJ46_9LEPT</name>
<gene>
    <name evidence="5" type="primary">rfaE1</name>
    <name evidence="4" type="ORF">CH360_11010</name>
    <name evidence="5" type="ORF">CH373_16410</name>
</gene>
<feature type="domain" description="Carbohydrate kinase PfkB" evidence="3">
    <location>
        <begin position="20"/>
        <end position="320"/>
    </location>
</feature>
<dbReference type="OrthoDB" id="9802794at2"/>
<evidence type="ECO:0000313" key="4">
    <source>
        <dbReference type="EMBL" id="PJZ69526.1"/>
    </source>
</evidence>
<evidence type="ECO:0000256" key="2">
    <source>
        <dbReference type="ARBA" id="ARBA00022777"/>
    </source>
</evidence>
<accession>A0A2M9ZJ46</accession>
<proteinExistence type="predicted"/>
<dbReference type="SUPFAM" id="SSF53613">
    <property type="entry name" value="Ribokinase-like"/>
    <property type="match status" value="1"/>
</dbReference>
<dbReference type="AlphaFoldDB" id="A0A2M9ZJ46"/>
<organism evidence="5 7">
    <name type="scientific">Leptospira perolatii</name>
    <dbReference type="NCBI Taxonomy" id="2023191"/>
    <lineage>
        <taxon>Bacteria</taxon>
        <taxon>Pseudomonadati</taxon>
        <taxon>Spirochaetota</taxon>
        <taxon>Spirochaetia</taxon>
        <taxon>Leptospirales</taxon>
        <taxon>Leptospiraceae</taxon>
        <taxon>Leptospira</taxon>
    </lineage>
</organism>
<dbReference type="Pfam" id="PF00294">
    <property type="entry name" value="PfkB"/>
    <property type="match status" value="1"/>
</dbReference>